<accession>A0A6P1M7Y7</accession>
<gene>
    <name evidence="2" type="ORF">GT409_02010</name>
</gene>
<name>A0A6P1M7Y7_9BACT</name>
<evidence type="ECO:0000313" key="2">
    <source>
        <dbReference type="EMBL" id="QHI68278.1"/>
    </source>
</evidence>
<evidence type="ECO:0000313" key="3">
    <source>
        <dbReference type="Proteomes" id="UP000464954"/>
    </source>
</evidence>
<dbReference type="Gene3D" id="2.115.10.20">
    <property type="entry name" value="Glycosyl hydrolase domain, family 43"/>
    <property type="match status" value="1"/>
</dbReference>
<feature type="chain" id="PRO_5026922502" description="BNR repeat-containing family member" evidence="1">
    <location>
        <begin position="20"/>
        <end position="440"/>
    </location>
</feature>
<reference evidence="2 3" key="1">
    <citation type="submission" date="2020-01" db="EMBL/GenBank/DDBJ databases">
        <title>Ponticoccus aerotolerans gen. nov., sp. nov., an anaerobic bacterium and proposal of Ponticoccusceae fam. nov., Ponticoccusles ord. nov. and Ponticoccuse classis nov. in the phylum Kiritimatiellaeota.</title>
        <authorList>
            <person name="Zhou L.Y."/>
            <person name="Du Z.J."/>
        </authorList>
    </citation>
    <scope>NUCLEOTIDE SEQUENCE [LARGE SCALE GENOMIC DNA]</scope>
    <source>
        <strain evidence="2 3">S-5007</strain>
    </source>
</reference>
<dbReference type="Pfam" id="PF15892">
    <property type="entry name" value="BNR_4"/>
    <property type="match status" value="1"/>
</dbReference>
<evidence type="ECO:0000256" key="1">
    <source>
        <dbReference type="SAM" id="SignalP"/>
    </source>
</evidence>
<dbReference type="KEGG" id="taer:GT409_02010"/>
<evidence type="ECO:0008006" key="4">
    <source>
        <dbReference type="Google" id="ProtNLM"/>
    </source>
</evidence>
<keyword evidence="3" id="KW-1185">Reference proteome</keyword>
<dbReference type="InterPro" id="IPR023296">
    <property type="entry name" value="Glyco_hydro_beta-prop_sf"/>
</dbReference>
<feature type="signal peptide" evidence="1">
    <location>
        <begin position="1"/>
        <end position="19"/>
    </location>
</feature>
<dbReference type="AlphaFoldDB" id="A0A6P1M7Y7"/>
<dbReference type="Proteomes" id="UP000464954">
    <property type="component" value="Chromosome"/>
</dbReference>
<dbReference type="PROSITE" id="PS51257">
    <property type="entry name" value="PROKAR_LIPOPROTEIN"/>
    <property type="match status" value="1"/>
</dbReference>
<dbReference type="RefSeq" id="WP_160626443.1">
    <property type="nucleotide sequence ID" value="NZ_CP047593.1"/>
</dbReference>
<organism evidence="2 3">
    <name type="scientific">Tichowtungia aerotolerans</name>
    <dbReference type="NCBI Taxonomy" id="2697043"/>
    <lineage>
        <taxon>Bacteria</taxon>
        <taxon>Pseudomonadati</taxon>
        <taxon>Kiritimatiellota</taxon>
        <taxon>Tichowtungiia</taxon>
        <taxon>Tichowtungiales</taxon>
        <taxon>Tichowtungiaceae</taxon>
        <taxon>Tichowtungia</taxon>
    </lineage>
</organism>
<sequence length="440" mass="50207">MKNISICGALAAVMMSACAQVPEQPSEQKVLEKVPVEQVWPATPVAFASEVAGDQQFICFYDADRVMTAAQRKLGSDQWIFQKLPSTLGWDSHNYIAMTLDDDGYIHVSGNMHVVPLVYFRSTKPYDVTSIVPVQRMTGEKEDRVTYPKFLRGACGELIFNYRDGSSGKGDQIYNVYDLKTRTWRRLLDRPLTDGEGKMNAYFQGPVLGADGYFHMTWVWRDTIHCETNHDLCHARSKDLVHWETMDGTPIELPIRLDTPGVIVDPVPIKQGMLNGNGKIGFDSQNRVVLAYHKFDENGKTQLYNARYENGAWKIYQTSDWNYRWYFSGGGSINNDIRITPVQLRDGKLTQGFSHKEEGSKTWVLNEETLQPVGAVELPSLPKEIRKLRSQFPGMQVRTQRDQTDSSLLLRWEVLPKHRDAPRPKPWPEPVMLEVYNLAE</sequence>
<proteinExistence type="predicted"/>
<dbReference type="EMBL" id="CP047593">
    <property type="protein sequence ID" value="QHI68278.1"/>
    <property type="molecule type" value="Genomic_DNA"/>
</dbReference>
<protein>
    <recommendedName>
        <fullName evidence="4">BNR repeat-containing family member</fullName>
    </recommendedName>
</protein>
<keyword evidence="1" id="KW-0732">Signal</keyword>